<reference evidence="1" key="1">
    <citation type="submission" date="2018-01" db="EMBL/GenBank/DDBJ databases">
        <authorList>
            <person name="Krukenberg V."/>
        </authorList>
    </citation>
    <scope>NUCLEOTIDE SEQUENCE</scope>
    <source>
        <strain evidence="1">E20ANME2</strain>
    </source>
</reference>
<evidence type="ECO:0000313" key="2">
    <source>
        <dbReference type="Proteomes" id="UP000248329"/>
    </source>
</evidence>
<comment type="caution">
    <text evidence="1">The sequence shown here is derived from an EMBL/GenBank/DDBJ whole genome shotgun (WGS) entry which is preliminary data.</text>
</comment>
<protein>
    <submittedName>
        <fullName evidence="1">Uncharacterized protein</fullName>
    </submittedName>
</protein>
<dbReference type="Proteomes" id="UP000248329">
    <property type="component" value="Unassembled WGS sequence"/>
</dbReference>
<sequence>MKAERSVEHWSISRKLLALLFVGLFFLSVVPIVSADLGWSYRKAITIDHTKVNSTLIDFPVLVSITDTGLKNHAQNDGDDILFVNADNTIKLDHEIEYFDGSTGELQAWVMIPSLSSSDDTIIHMYYGNPISGNQQNATGVWDYNYTMIQHLEERPDNDEEGHYDSTSNGNSATPKNFGDFTGSATYGTGKIGGADEFDGTNDYIDFDATVRDELSPTDAVSVEVWIKTNSVSEQKHIVDRIETGDGYGLFLDSSGHVRASINGGFGTATSSKEVDDNHWHHVVFTYDKDAGGTDEIKVYVDGVHDGTGDFSIAMDYYPEPRSAIGIRTDIMRSAFRGTIDEVRISDTARSGDWINTSFNNQNDPSRFYSVGHEVEEDFIPATDTDGDGVPDVWDMDNSTSTGYWTDPQGIGRMWGDMNGDGKLTSVDALMILQAAVGKISL</sequence>
<dbReference type="EMBL" id="PQXF01000019">
    <property type="protein sequence ID" value="PXF60054.1"/>
    <property type="molecule type" value="Genomic_DNA"/>
</dbReference>
<organism evidence="1 2">
    <name type="scientific">Candidatus Methanogaster sp</name>
    <dbReference type="NCBI Taxonomy" id="3386292"/>
    <lineage>
        <taxon>Archaea</taxon>
        <taxon>Methanobacteriati</taxon>
        <taxon>Methanobacteriota</taxon>
        <taxon>Stenosarchaea group</taxon>
        <taxon>Methanomicrobia</taxon>
        <taxon>Methanosarcinales</taxon>
        <taxon>ANME-2 cluster</taxon>
        <taxon>Candidatus Methanogasteraceae</taxon>
        <taxon>Candidatus Methanogaster</taxon>
    </lineage>
</organism>
<name>A0AC61L1H9_9EURY</name>
<gene>
    <name evidence="1" type="ORF">C4B59_10075</name>
</gene>
<evidence type="ECO:0000313" key="1">
    <source>
        <dbReference type="EMBL" id="PXF60054.1"/>
    </source>
</evidence>
<accession>A0AC61L1H9</accession>
<proteinExistence type="predicted"/>